<dbReference type="AlphaFoldDB" id="A0AA43QQX0"/>
<evidence type="ECO:0000256" key="1">
    <source>
        <dbReference type="SAM" id="MobiDB-lite"/>
    </source>
</evidence>
<reference evidence="3" key="1">
    <citation type="journal article" date="2023" name="Genome Biol. Evol.">
        <title>First Whole Genome Sequence and Flow Cytometry Genome Size Data for the Lichen-Forming Fungus Ramalina farinacea (Ascomycota).</title>
        <authorList>
            <person name="Llewellyn T."/>
            <person name="Mian S."/>
            <person name="Hill R."/>
            <person name="Leitch I.J."/>
            <person name="Gaya E."/>
        </authorList>
    </citation>
    <scope>NUCLEOTIDE SEQUENCE</scope>
    <source>
        <strain evidence="3">LIQ254RAFAR</strain>
    </source>
</reference>
<dbReference type="InterPro" id="IPR002182">
    <property type="entry name" value="NB-ARC"/>
</dbReference>
<dbReference type="Pfam" id="PF13424">
    <property type="entry name" value="TPR_12"/>
    <property type="match status" value="2"/>
</dbReference>
<comment type="caution">
    <text evidence="3">The sequence shown here is derived from an EMBL/GenBank/DDBJ whole genome shotgun (WGS) entry which is preliminary data.</text>
</comment>
<evidence type="ECO:0000313" key="3">
    <source>
        <dbReference type="EMBL" id="MDI1489904.1"/>
    </source>
</evidence>
<accession>A0AA43QQX0</accession>
<dbReference type="SUPFAM" id="SSF48452">
    <property type="entry name" value="TPR-like"/>
    <property type="match status" value="2"/>
</dbReference>
<dbReference type="Gene3D" id="3.40.50.300">
    <property type="entry name" value="P-loop containing nucleotide triphosphate hydrolases"/>
    <property type="match status" value="1"/>
</dbReference>
<evidence type="ECO:0000259" key="2">
    <source>
        <dbReference type="Pfam" id="PF00931"/>
    </source>
</evidence>
<dbReference type="Pfam" id="PF00931">
    <property type="entry name" value="NB-ARC"/>
    <property type="match status" value="1"/>
</dbReference>
<sequence>MQTSSTPGASEFAGHFSSNGGSQFVGNSFATGGAPIYIDSNSGDNKLPETVCELPEFILSPYFTGRDDELQQIEHAFSLGKTQLALKFAKRASERKQYAYVFWVSAASAEKLSQDFSKLVDLLRLPGRHTSDQVTKRTMARAWLEDAADARSWLIILDNVTQETAAVLRDMLPRRNGEGKLLFTTRTAKIAEVFTTSGGLSQFALQPPGIRDAVAMLSACTGLQGDRTRDVSDADAEQVVCEVGSLPLAIDQAASYLRDTGSSAKDILEIYKTEDKFGLLEWENDLSLHEEKSVAATFTPAVNKILTTAPDVLTLLRVLCFCNPESIPISIFTQGCDALRREGQPDGPPAQALVKLEAVIDFFRSPVRLSKAIEELQRLSLAICALGGTERTLRIHDLVQLILRSRLMTNAERRLWLEVAIRVLCKAYEQIGEPWSPRVWNRCSQFISHFESLEIFAEKYKITSPPLLEVNTSVASYLNACGFYQKAAVWNERTVDQKKAVLGEDHPSTMISMSNLALTYTRQGRWKEAEELRLPVIEIMTRILGKEHPETVIVMGNLASTYNDQRRWKETEELEVRVMKTRMRLLGEEHPYTLISMGNLASTYHNQGRWMEAEELALRVIETRTRVLGQEHPDTLISIGNLASTYHNQGRWTEAEELQVRVMETRTRVLGQEHPDTLISMRNLAHTLKSQGRNHQAIELMRRCVELRKQVLGEGHPNTKKSLKNLQKWEGEEEEVGTSRLADLAIS</sequence>
<dbReference type="PANTHER" id="PTHR46082:SF6">
    <property type="entry name" value="AAA+ ATPASE DOMAIN-CONTAINING PROTEIN-RELATED"/>
    <property type="match status" value="1"/>
</dbReference>
<dbReference type="SUPFAM" id="SSF52540">
    <property type="entry name" value="P-loop containing nucleoside triphosphate hydrolases"/>
    <property type="match status" value="1"/>
</dbReference>
<name>A0AA43QQX0_9LECA</name>
<organism evidence="3 4">
    <name type="scientific">Ramalina farinacea</name>
    <dbReference type="NCBI Taxonomy" id="258253"/>
    <lineage>
        <taxon>Eukaryota</taxon>
        <taxon>Fungi</taxon>
        <taxon>Dikarya</taxon>
        <taxon>Ascomycota</taxon>
        <taxon>Pezizomycotina</taxon>
        <taxon>Lecanoromycetes</taxon>
        <taxon>OSLEUM clade</taxon>
        <taxon>Lecanoromycetidae</taxon>
        <taxon>Lecanorales</taxon>
        <taxon>Lecanorineae</taxon>
        <taxon>Ramalinaceae</taxon>
        <taxon>Ramalina</taxon>
    </lineage>
</organism>
<dbReference type="GO" id="GO:0043531">
    <property type="term" value="F:ADP binding"/>
    <property type="evidence" value="ECO:0007669"/>
    <property type="project" value="InterPro"/>
</dbReference>
<dbReference type="InterPro" id="IPR011990">
    <property type="entry name" value="TPR-like_helical_dom_sf"/>
</dbReference>
<protein>
    <recommendedName>
        <fullName evidence="2">NB-ARC domain-containing protein</fullName>
    </recommendedName>
</protein>
<feature type="region of interest" description="Disordered" evidence="1">
    <location>
        <begin position="715"/>
        <end position="747"/>
    </location>
</feature>
<proteinExistence type="predicted"/>
<dbReference type="InterPro" id="IPR053137">
    <property type="entry name" value="NLR-like"/>
</dbReference>
<dbReference type="Pfam" id="PF13374">
    <property type="entry name" value="TPR_10"/>
    <property type="match status" value="1"/>
</dbReference>
<gene>
    <name evidence="3" type="ORF">OHK93_001103</name>
</gene>
<dbReference type="InterPro" id="IPR027417">
    <property type="entry name" value="P-loop_NTPase"/>
</dbReference>
<keyword evidence="4" id="KW-1185">Reference proteome</keyword>
<evidence type="ECO:0000313" key="4">
    <source>
        <dbReference type="Proteomes" id="UP001161017"/>
    </source>
</evidence>
<feature type="domain" description="NB-ARC" evidence="2">
    <location>
        <begin position="79"/>
        <end position="194"/>
    </location>
</feature>
<dbReference type="Gene3D" id="1.25.40.10">
    <property type="entry name" value="Tetratricopeptide repeat domain"/>
    <property type="match status" value="2"/>
</dbReference>
<dbReference type="Proteomes" id="UP001161017">
    <property type="component" value="Unassembled WGS sequence"/>
</dbReference>
<dbReference type="EMBL" id="JAPUFD010000010">
    <property type="protein sequence ID" value="MDI1489904.1"/>
    <property type="molecule type" value="Genomic_DNA"/>
</dbReference>
<dbReference type="PANTHER" id="PTHR46082">
    <property type="entry name" value="ATP/GTP-BINDING PROTEIN-RELATED"/>
    <property type="match status" value="1"/>
</dbReference>